<dbReference type="SUPFAM" id="SSF56219">
    <property type="entry name" value="DNase I-like"/>
    <property type="match status" value="1"/>
</dbReference>
<dbReference type="InterPro" id="IPR051055">
    <property type="entry name" value="PIF1_helicase"/>
</dbReference>
<feature type="compositionally biased region" description="Acidic residues" evidence="11">
    <location>
        <begin position="983"/>
        <end position="993"/>
    </location>
</feature>
<gene>
    <name evidence="13" type="ORF">XNOV1_A030222</name>
</gene>
<keyword evidence="2 10" id="KW-0547">Nucleotide-binding</keyword>
<evidence type="ECO:0000256" key="8">
    <source>
        <dbReference type="ARBA" id="ARBA00023204"/>
    </source>
</evidence>
<evidence type="ECO:0000256" key="6">
    <source>
        <dbReference type="ARBA" id="ARBA00022840"/>
    </source>
</evidence>
<dbReference type="CDD" id="cd18809">
    <property type="entry name" value="SF1_C_RecD"/>
    <property type="match status" value="1"/>
</dbReference>
<evidence type="ECO:0000256" key="3">
    <source>
        <dbReference type="ARBA" id="ARBA00022763"/>
    </source>
</evidence>
<dbReference type="GO" id="GO:0005524">
    <property type="term" value="F:ATP binding"/>
    <property type="evidence" value="ECO:0007669"/>
    <property type="project" value="UniProtKB-KW"/>
</dbReference>
<keyword evidence="14" id="KW-1185">Reference proteome</keyword>
<comment type="catalytic activity">
    <reaction evidence="10">
        <text>ATP + H2O = ADP + phosphate + H(+)</text>
        <dbReference type="Rhea" id="RHEA:13065"/>
        <dbReference type="ChEBI" id="CHEBI:15377"/>
        <dbReference type="ChEBI" id="CHEBI:15378"/>
        <dbReference type="ChEBI" id="CHEBI:30616"/>
        <dbReference type="ChEBI" id="CHEBI:43474"/>
        <dbReference type="ChEBI" id="CHEBI:456216"/>
        <dbReference type="EC" id="5.6.2.3"/>
    </reaction>
</comment>
<dbReference type="InterPro" id="IPR046700">
    <property type="entry name" value="DUF6570"/>
</dbReference>
<feature type="region of interest" description="Disordered" evidence="11">
    <location>
        <begin position="511"/>
        <end position="579"/>
    </location>
</feature>
<comment type="similarity">
    <text evidence="10">Belongs to the helicase family.</text>
</comment>
<keyword evidence="8 10" id="KW-0234">DNA repair</keyword>
<dbReference type="PROSITE" id="PS00221">
    <property type="entry name" value="MIP"/>
    <property type="match status" value="1"/>
</dbReference>
<dbReference type="Gene3D" id="3.60.10.10">
    <property type="entry name" value="Endonuclease/exonuclease/phosphatase"/>
    <property type="match status" value="1"/>
</dbReference>
<feature type="compositionally biased region" description="Low complexity" evidence="11">
    <location>
        <begin position="379"/>
        <end position="394"/>
    </location>
</feature>
<dbReference type="GO" id="GO:0006281">
    <property type="term" value="P:DNA repair"/>
    <property type="evidence" value="ECO:0007669"/>
    <property type="project" value="UniProtKB-KW"/>
</dbReference>
<evidence type="ECO:0000256" key="2">
    <source>
        <dbReference type="ARBA" id="ARBA00022741"/>
    </source>
</evidence>
<dbReference type="GO" id="GO:0000723">
    <property type="term" value="P:telomere maintenance"/>
    <property type="evidence" value="ECO:0007669"/>
    <property type="project" value="InterPro"/>
</dbReference>
<organism evidence="13 14">
    <name type="scientific">Xyrichtys novacula</name>
    <name type="common">Pearly razorfish</name>
    <name type="synonym">Hemipteronotus novacula</name>
    <dbReference type="NCBI Taxonomy" id="13765"/>
    <lineage>
        <taxon>Eukaryota</taxon>
        <taxon>Metazoa</taxon>
        <taxon>Chordata</taxon>
        <taxon>Craniata</taxon>
        <taxon>Vertebrata</taxon>
        <taxon>Euteleostomi</taxon>
        <taxon>Actinopterygii</taxon>
        <taxon>Neopterygii</taxon>
        <taxon>Teleostei</taxon>
        <taxon>Neoteleostei</taxon>
        <taxon>Acanthomorphata</taxon>
        <taxon>Eupercaria</taxon>
        <taxon>Labriformes</taxon>
        <taxon>Labridae</taxon>
        <taxon>Xyrichtys</taxon>
    </lineage>
</organism>
<keyword evidence="3 10" id="KW-0227">DNA damage</keyword>
<keyword evidence="5 10" id="KW-0347">Helicase</keyword>
<dbReference type="InterPro" id="IPR049163">
    <property type="entry name" value="Pif1-like_2B_dom"/>
</dbReference>
<feature type="region of interest" description="Disordered" evidence="11">
    <location>
        <begin position="465"/>
        <end position="486"/>
    </location>
</feature>
<dbReference type="Pfam" id="PF03372">
    <property type="entry name" value="Exo_endo_phos"/>
    <property type="match status" value="1"/>
</dbReference>
<dbReference type="InterPro" id="IPR025476">
    <property type="entry name" value="Helitron_helicase-like"/>
</dbReference>
<keyword evidence="10" id="KW-0233">DNA recombination</keyword>
<keyword evidence="9" id="KW-0413">Isomerase</keyword>
<dbReference type="EC" id="5.6.2.3" evidence="10"/>
<feature type="compositionally biased region" description="Basic and acidic residues" evidence="11">
    <location>
        <begin position="527"/>
        <end position="554"/>
    </location>
</feature>
<feature type="domain" description="AAA+ ATPase" evidence="12">
    <location>
        <begin position="1816"/>
        <end position="2066"/>
    </location>
</feature>
<dbReference type="SUPFAM" id="SSF57184">
    <property type="entry name" value="Growth factor receptor domain"/>
    <property type="match status" value="1"/>
</dbReference>
<dbReference type="SMART" id="SM00382">
    <property type="entry name" value="AAA"/>
    <property type="match status" value="1"/>
</dbReference>
<reference evidence="13" key="1">
    <citation type="submission" date="2023-08" db="EMBL/GenBank/DDBJ databases">
        <authorList>
            <person name="Alioto T."/>
            <person name="Alioto T."/>
            <person name="Gomez Garrido J."/>
        </authorList>
    </citation>
    <scope>NUCLEOTIDE SEQUENCE</scope>
</reference>
<dbReference type="EMBL" id="OY660882">
    <property type="protein sequence ID" value="CAJ1080788.1"/>
    <property type="molecule type" value="Genomic_DNA"/>
</dbReference>
<keyword evidence="6 10" id="KW-0067">ATP-binding</keyword>
<dbReference type="InterPro" id="IPR005135">
    <property type="entry name" value="Endo/exonuclease/phosphatase"/>
</dbReference>
<dbReference type="SUPFAM" id="SSF52540">
    <property type="entry name" value="P-loop containing nucleoside triphosphate hydrolases"/>
    <property type="match status" value="2"/>
</dbReference>
<dbReference type="Pfam" id="PF05970">
    <property type="entry name" value="PIF1"/>
    <property type="match status" value="1"/>
</dbReference>
<evidence type="ECO:0000256" key="10">
    <source>
        <dbReference type="RuleBase" id="RU363044"/>
    </source>
</evidence>
<feature type="compositionally biased region" description="Polar residues" evidence="11">
    <location>
        <begin position="25"/>
        <end position="37"/>
    </location>
</feature>
<evidence type="ECO:0000256" key="11">
    <source>
        <dbReference type="SAM" id="MobiDB-lite"/>
    </source>
</evidence>
<dbReference type="InterPro" id="IPR027417">
    <property type="entry name" value="P-loop_NTPase"/>
</dbReference>
<dbReference type="GO" id="GO:0016787">
    <property type="term" value="F:hydrolase activity"/>
    <property type="evidence" value="ECO:0007669"/>
    <property type="project" value="UniProtKB-KW"/>
</dbReference>
<evidence type="ECO:0000256" key="7">
    <source>
        <dbReference type="ARBA" id="ARBA00023125"/>
    </source>
</evidence>
<dbReference type="Gene3D" id="3.90.70.120">
    <property type="match status" value="1"/>
</dbReference>
<dbReference type="PANTHER" id="PTHR47642">
    <property type="entry name" value="ATP-DEPENDENT DNA HELICASE"/>
    <property type="match status" value="1"/>
</dbReference>
<accession>A0AAV1H4P3</accession>
<dbReference type="PANTHER" id="PTHR47642:SF5">
    <property type="entry name" value="ATP-DEPENDENT DNA HELICASE"/>
    <property type="match status" value="1"/>
</dbReference>
<feature type="compositionally biased region" description="Acidic residues" evidence="11">
    <location>
        <begin position="930"/>
        <end position="965"/>
    </location>
</feature>
<feature type="compositionally biased region" description="Basic and acidic residues" evidence="11">
    <location>
        <begin position="564"/>
        <end position="573"/>
    </location>
</feature>
<dbReference type="SUPFAM" id="SSF54001">
    <property type="entry name" value="Cysteine proteinases"/>
    <property type="match status" value="1"/>
</dbReference>
<dbReference type="InterPro" id="IPR036691">
    <property type="entry name" value="Endo/exonu/phosph_ase_sf"/>
</dbReference>
<protein>
    <recommendedName>
        <fullName evidence="10">ATP-dependent DNA helicase</fullName>
        <ecNumber evidence="10">5.6.2.3</ecNumber>
    </recommendedName>
</protein>
<feature type="compositionally biased region" description="Polar residues" evidence="11">
    <location>
        <begin position="465"/>
        <end position="477"/>
    </location>
</feature>
<dbReference type="InterPro" id="IPR010285">
    <property type="entry name" value="DNA_helicase_pif1-like_DEAD"/>
</dbReference>
<feature type="compositionally biased region" description="Basic residues" evidence="11">
    <location>
        <begin position="516"/>
        <end position="526"/>
    </location>
</feature>
<evidence type="ECO:0000256" key="5">
    <source>
        <dbReference type="ARBA" id="ARBA00022806"/>
    </source>
</evidence>
<dbReference type="InterPro" id="IPR003593">
    <property type="entry name" value="AAA+_ATPase"/>
</dbReference>
<dbReference type="InterPro" id="IPR038765">
    <property type="entry name" value="Papain-like_cys_pep_sf"/>
</dbReference>
<dbReference type="Gene3D" id="3.40.50.300">
    <property type="entry name" value="P-loop containing nucleotide triphosphate hydrolases"/>
    <property type="match status" value="1"/>
</dbReference>
<feature type="region of interest" description="Disordered" evidence="11">
    <location>
        <begin position="22"/>
        <end position="87"/>
    </location>
</feature>
<dbReference type="InterPro" id="IPR022357">
    <property type="entry name" value="MIP_CS"/>
</dbReference>
<evidence type="ECO:0000313" key="14">
    <source>
        <dbReference type="Proteomes" id="UP001178508"/>
    </source>
</evidence>
<evidence type="ECO:0000256" key="9">
    <source>
        <dbReference type="ARBA" id="ARBA00023235"/>
    </source>
</evidence>
<evidence type="ECO:0000256" key="1">
    <source>
        <dbReference type="ARBA" id="ARBA00006175"/>
    </source>
</evidence>
<keyword evidence="4 10" id="KW-0378">Hydrolase</keyword>
<dbReference type="Pfam" id="PF21530">
    <property type="entry name" value="Pif1_2B_dom"/>
    <property type="match status" value="1"/>
</dbReference>
<dbReference type="InterPro" id="IPR006928">
    <property type="entry name" value="Herpes_teg_USP"/>
</dbReference>
<evidence type="ECO:0000259" key="12">
    <source>
        <dbReference type="SMART" id="SM00382"/>
    </source>
</evidence>
<comment type="cofactor">
    <cofactor evidence="10">
        <name>Mg(2+)</name>
        <dbReference type="ChEBI" id="CHEBI:18420"/>
    </cofactor>
</comment>
<dbReference type="Pfam" id="PF04843">
    <property type="entry name" value="Herpes_teg_N"/>
    <property type="match status" value="1"/>
</dbReference>
<evidence type="ECO:0000256" key="4">
    <source>
        <dbReference type="ARBA" id="ARBA00022801"/>
    </source>
</evidence>
<name>A0AAV1H4P3_XYRNO</name>
<evidence type="ECO:0000313" key="13">
    <source>
        <dbReference type="EMBL" id="CAJ1080788.1"/>
    </source>
</evidence>
<dbReference type="GO" id="GO:0043139">
    <property type="term" value="F:5'-3' DNA helicase activity"/>
    <property type="evidence" value="ECO:0007669"/>
    <property type="project" value="UniProtKB-EC"/>
</dbReference>
<keyword evidence="7" id="KW-0238">DNA-binding</keyword>
<sequence length="2499" mass="285298">MPRKSKKSQAASQRWQRVHDIEFVSTGQADCVPQSNGEVKRSEVSDAVKQGGPSASYQPQASYADVSESPAAGPSNSGQVNHRCERNDPGAQQVTYADMLKRKVPRVSCIAGPSNSRQMNYIAQTDKPFSTQVLHADTVNHRNYQSVATSSQAGNINAVNQSGEQNVCASRSQASLKYGQSRNQQCTCNSLTFLAFLYENEHITRADLDRVLDKGDVMYREIRKTVDHAHLTTDELPKQVPARRHTQTVDKLQLSRYGTFGDPDPSAVDTFLDLEMGLSCLLTDVQYALLLMTSLCIAVFRTRDGRYGFFDPHARTANGLPLLQATPTPGTAVMVTFTRLSDMIERLIRYHRILGTAASCTYELKPVVFYNVNPSDAIPTTGSPSTSPSVTTSVINDDKSAPQMNTDVHENTEHDMETEPEPLINFSQCSVPLTGPESLVLEMNTTVGDDCHDTSQKVSTLMETQAHQPGPISNNPVTLEESQETQSNLTELLINIPVTSDNVLHDISSELSKLNKQQKQKFKRRQMRSEKTSQKKEDKNRKERERYTKDETYKTKKKSYSRNKYSDNHEIQTKKRQKITTKYRESADFRLKQKLYIKRKYRENVEFTGRQKEYFRKKYGENVDFKGRRKEYFRKKYSEDINFRRRQRSYFNHRYANDETFCHRHRQLMRQIMRDRYKTNLPYRTMYKIRCALKISTKYKQISKQICKTVREIENPLIESAINIFRLHIKAGPTYICTVCHKASFPNQVQKCKRSNYVKNPIMVSACLKGQYVHECNDNCRNQCTVPDERKTEWICHTCHDHLKNGVMPKLAIANNLELADIPPELCDLNILERHLIAKCITFAKIIPLPKGRQRAIHGNVVCVPSEVQETIQALPRLRNESQVMRVKLKRRLSYRGHHLFQTVTWSKLVQALHKLKEIHPQYEDITIRDEEELCDPTLPDDGDEDEDEDDGNDITMNDDDYDDEDLMEIDRIEAAAMYEAETNVENEDENTELCDKSQTQDNDDQTQQQDADADISNGGVVLESCLQPRDVSEEILCFSDSTYSVAPAERNNPVSFFKTPKLEAMAFPVQFPTGENTLDENRPMKLSPSSYFKARLFGVDDRFAKDTNYLFFAQFVTEIHLATSSMSIQLRKGKPLTRDGRKITSRMLRDKYEVERLVRNRDAIRFMQPLRGTPAYWDKTTKDLFAMIRQLGSPTFFVTFSAAEMRWPEVIIAIKLQQGEEVNFEELDWSTKCDILRSNPVTTMRMFDKRVEALYRDLIMSPAQPLGKVFDFFWRLEFQHRGSPHIHGLLWVEGAPVFERDSDKTVCDFVSKHISAQLPDPNKQPELYKKVKEVQIHSKNHSKTCFKSASSGCRFGFPKPPSRQTMITRPVGDDEESERLKRAKEKLAPLNQLLNETQTESMSFQQLLSVCDLTADEYEKHMNVMSQSSNIILKREPKDCWVNTYNPHLLKAWDANIDVQFILSYYSLIHYICTYMCKSENSVSQYLQTLIQNSDRECVNECDEMKAVMQAYSKKREVSAQEAVARVTSLNMKKSSRSVVFVPTDDNPVKMSLPVSSLDNTTPDSLNVWMTSLTDKYKSRPETPEFEEMCMADFASTCRLVYGKQTKGKKVVPLLNELGFIQRRESDNAAVIRYRRISKEKYPEQFYSTLLRLYLPYRSDDELKRPYFPTYESFYERGVVQLPYSDRPLSVKLIVKRNRERYEKNSEEIDSALEDFEQNRGVVDEWCNLAPESELVRLECIDELDARQCENVQEDVPDYSRQANAATEARVMREPPTIDPTRLRQMYQSLNQKQACVFYAVRDWCIKRVCGPQPEQFFYYINGGAGTGKSHLIKCIHSEASKILRTLPRRAEEADISNPTVLLTAFTGTAAFNISGTTLHSLLKLPRSLKPPFQGLGNQLDEIRCELLNAEIIIIDEISMVSKPLFAYVDMRLKQIKGSHRPFGGMSVIAVGDFYQLPPVRQSKPLCVYDPSELDLWRDNFQVITLDEIMRQKDDKTFAEMLNRLRVKTRSDELSEADRALLSQRVTEPQLCPSDVLHIFATNKQVAEHNSATLSLLHSDITTIDADDFKKDPHTGHMKRQGAPCHGSRNDLPDTLDVAVGARVMLTRNIDVSQGLVNGSFATVGRLISSENNGSALVTMLGLRMDDETAGRSYRTRGDNLVYIERSEEALQQKGVVRRQFPVKLAFACTIHKVQGMTRKSTVVSLKHIFEPGMAYVAISRVTSLSGLYMLDLDESKIHANPAVTVSLETMTQANFDHLMPFLQIQHSLSRQDTVSIIHHNTEGLPAHVNDIKSHHELCLADVLCLTETHLQGSFVADSLQFEGYTMFKRNRHLSYTNFPQMASKGGGGVAVYVKNHLQVVEKQYLNNVTDLEFVALKVESPVSALIAAVYRPPDYSVPSFLSNLGSLLDSLEIMDCHPIIVCGDFNENLFSNASKPILDFFQSKGYGQLITAGTTDKNTLLDLIFISRPQLCLSLGIVQTYYSYHNATYCVISSNRS</sequence>
<feature type="region of interest" description="Disordered" evidence="11">
    <location>
        <begin position="379"/>
        <end position="403"/>
    </location>
</feature>
<feature type="region of interest" description="Disordered" evidence="11">
    <location>
        <begin position="983"/>
        <end position="1015"/>
    </location>
</feature>
<feature type="region of interest" description="Disordered" evidence="11">
    <location>
        <begin position="927"/>
        <end position="965"/>
    </location>
</feature>
<dbReference type="Pfam" id="PF14214">
    <property type="entry name" value="Helitron_like_N"/>
    <property type="match status" value="1"/>
</dbReference>
<dbReference type="InterPro" id="IPR009030">
    <property type="entry name" value="Growth_fac_rcpt_cys_sf"/>
</dbReference>
<dbReference type="GO" id="GO:0006310">
    <property type="term" value="P:DNA recombination"/>
    <property type="evidence" value="ECO:0007669"/>
    <property type="project" value="UniProtKB-KW"/>
</dbReference>
<proteinExistence type="inferred from homology"/>
<dbReference type="Pfam" id="PF20209">
    <property type="entry name" value="DUF6570"/>
    <property type="match status" value="1"/>
</dbReference>
<dbReference type="Proteomes" id="UP001178508">
    <property type="component" value="Chromosome 19"/>
</dbReference>
<comment type="similarity">
    <text evidence="1">Belongs to the MIP/aquaporin (TC 1.A.8) family.</text>
</comment>